<evidence type="ECO:0000256" key="3">
    <source>
        <dbReference type="SAM" id="Phobius"/>
    </source>
</evidence>
<feature type="region of interest" description="Disordered" evidence="2">
    <location>
        <begin position="538"/>
        <end position="592"/>
    </location>
</feature>
<comment type="similarity">
    <text evidence="1">Belongs to the LytR/CpsA/Psr (LCP) family.</text>
</comment>
<dbReference type="AlphaFoldDB" id="A0A1E7KNK0"/>
<dbReference type="Gene3D" id="3.40.630.190">
    <property type="entry name" value="LCP protein"/>
    <property type="match status" value="1"/>
</dbReference>
<keyword evidence="3" id="KW-0812">Transmembrane</keyword>
<dbReference type="Pfam" id="PF13399">
    <property type="entry name" value="LytR_C"/>
    <property type="match status" value="1"/>
</dbReference>
<feature type="compositionally biased region" description="Low complexity" evidence="2">
    <location>
        <begin position="99"/>
        <end position="111"/>
    </location>
</feature>
<dbReference type="STRING" id="1075402.AN216_03115"/>
<accession>A0A1E7KNK0</accession>
<dbReference type="PANTHER" id="PTHR33392">
    <property type="entry name" value="POLYISOPRENYL-TEICHOIC ACID--PEPTIDOGLYCAN TEICHOIC ACID TRANSFERASE TAGU"/>
    <property type="match status" value="1"/>
</dbReference>
<feature type="region of interest" description="Disordered" evidence="2">
    <location>
        <begin position="442"/>
        <end position="468"/>
    </location>
</feature>
<feature type="region of interest" description="Disordered" evidence="2">
    <location>
        <begin position="1"/>
        <end position="126"/>
    </location>
</feature>
<sequence length="592" mass="63287">MEDFRNVDEHDRPHAGGEVDPADQWVFNPSTGSYELRLDSADDSSVNSAASTPRQGGGRRRTPPRQRRAVPASTTEGDDDTTQLQVPNPRRPREDRSAESGSTSGRRAAGSSRRKAKAKPSRKKQVLRWTGGAMGLILVAGCAGGFWLYQKLNGNLNDVDVGIDNPATSDGPINILILGTDDRQGKGNKGYGDTGSVGHADTTLLFHVSADRSNATVLSIPRDMIVDIPKCPTKQEDGSTKVIPAEQDVRFNTSLGQRGRDPGCTWRTVQEIVGVEINHFMMADFNAVKELSSAVGGVEVCVAEDINDPKSHLKLDAGRHTIEGEQALAFVRTRHSVGTGSDLSRIKLQQQFLSSMIRKMKSSGTLTDPGKLYDLSNAATKALTVDSGIGSIKKLVELGKDLRRVDTENVTFATVPVVDNPQDPATVVLNESAAEPLFKMVQQDKSLTKTDKGKKKDKGPDLKKVEKAPASEVAVDILNGGGPAGAAQSTVTWLQSEGVTQSTNAGNASETLDETRLEYAPDQAGQAKALAEMLELPRKALKESDDGQDAAEPMTLTLGEDFTEAGEPIGAPEKAPEGVDDVNASDKNVCAK</sequence>
<dbReference type="Pfam" id="PF03816">
    <property type="entry name" value="LytR_cpsA_psr"/>
    <property type="match status" value="1"/>
</dbReference>
<dbReference type="Gene3D" id="3.30.70.2390">
    <property type="match status" value="1"/>
</dbReference>
<dbReference type="PANTHER" id="PTHR33392:SF6">
    <property type="entry name" value="POLYISOPRENYL-TEICHOIC ACID--PEPTIDOGLYCAN TEICHOIC ACID TRANSFERASE TAGU"/>
    <property type="match status" value="1"/>
</dbReference>
<feature type="domain" description="LytR/CpsA/Psr regulator C-terminal" evidence="5">
    <location>
        <begin position="472"/>
        <end position="562"/>
    </location>
</feature>
<dbReference type="Proteomes" id="UP000176101">
    <property type="component" value="Unassembled WGS sequence"/>
</dbReference>
<evidence type="ECO:0000259" key="4">
    <source>
        <dbReference type="Pfam" id="PF03816"/>
    </source>
</evidence>
<evidence type="ECO:0000313" key="6">
    <source>
        <dbReference type="EMBL" id="OEV05466.1"/>
    </source>
</evidence>
<proteinExistence type="inferred from homology"/>
<feature type="compositionally biased region" description="Low complexity" evidence="2">
    <location>
        <begin position="43"/>
        <end position="54"/>
    </location>
</feature>
<feature type="transmembrane region" description="Helical" evidence="3">
    <location>
        <begin position="126"/>
        <end position="149"/>
    </location>
</feature>
<dbReference type="InterPro" id="IPR004474">
    <property type="entry name" value="LytR_CpsA_psr"/>
</dbReference>
<comment type="caution">
    <text evidence="6">The sequence shown here is derived from an EMBL/GenBank/DDBJ whole genome shotgun (WGS) entry which is preliminary data.</text>
</comment>
<feature type="compositionally biased region" description="Basic and acidic residues" evidence="2">
    <location>
        <begin position="458"/>
        <end position="468"/>
    </location>
</feature>
<feature type="compositionally biased region" description="Basic residues" evidence="2">
    <location>
        <begin position="57"/>
        <end position="68"/>
    </location>
</feature>
<evidence type="ECO:0000256" key="2">
    <source>
        <dbReference type="SAM" id="MobiDB-lite"/>
    </source>
</evidence>
<name>A0A1E7KNK0_9ACTN</name>
<protein>
    <submittedName>
        <fullName evidence="6">LytR family transcriptional regulator</fullName>
    </submittedName>
</protein>
<gene>
    <name evidence="6" type="ORF">AN216_03115</name>
</gene>
<feature type="compositionally biased region" description="Basic and acidic residues" evidence="2">
    <location>
        <begin position="1"/>
        <end position="17"/>
    </location>
</feature>
<dbReference type="OrthoDB" id="9782542at2"/>
<dbReference type="EMBL" id="LJGU01000097">
    <property type="protein sequence ID" value="OEV05466.1"/>
    <property type="molecule type" value="Genomic_DNA"/>
</dbReference>
<dbReference type="RefSeq" id="WP_070195029.1">
    <property type="nucleotide sequence ID" value="NZ_LJGU01000097.1"/>
</dbReference>
<dbReference type="InterPro" id="IPR050922">
    <property type="entry name" value="LytR/CpsA/Psr_CW_biosynth"/>
</dbReference>
<keyword evidence="3" id="KW-1133">Transmembrane helix</keyword>
<organism evidence="6 7">
    <name type="scientific">Streptomyces oceani</name>
    <dbReference type="NCBI Taxonomy" id="1075402"/>
    <lineage>
        <taxon>Bacteria</taxon>
        <taxon>Bacillati</taxon>
        <taxon>Actinomycetota</taxon>
        <taxon>Actinomycetes</taxon>
        <taxon>Kitasatosporales</taxon>
        <taxon>Streptomycetaceae</taxon>
        <taxon>Streptomyces</taxon>
    </lineage>
</organism>
<evidence type="ECO:0000259" key="5">
    <source>
        <dbReference type="Pfam" id="PF13399"/>
    </source>
</evidence>
<dbReference type="NCBIfam" id="TIGR00350">
    <property type="entry name" value="lytR_cpsA_psr"/>
    <property type="match status" value="1"/>
</dbReference>
<evidence type="ECO:0000313" key="7">
    <source>
        <dbReference type="Proteomes" id="UP000176101"/>
    </source>
</evidence>
<dbReference type="InterPro" id="IPR027381">
    <property type="entry name" value="LytR/CpsA/Psr_C"/>
</dbReference>
<keyword evidence="7" id="KW-1185">Reference proteome</keyword>
<feature type="compositionally biased region" description="Basic residues" evidence="2">
    <location>
        <begin position="112"/>
        <end position="126"/>
    </location>
</feature>
<evidence type="ECO:0000256" key="1">
    <source>
        <dbReference type="ARBA" id="ARBA00006068"/>
    </source>
</evidence>
<feature type="domain" description="Cell envelope-related transcriptional attenuator" evidence="4">
    <location>
        <begin position="199"/>
        <end position="362"/>
    </location>
</feature>
<reference evidence="6 7" key="1">
    <citation type="journal article" date="2016" name="Front. Microbiol.">
        <title>Comparative Genomics Analysis of Streptomyces Species Reveals Their Adaptation to the Marine Environment and Their Diversity at the Genomic Level.</title>
        <authorList>
            <person name="Tian X."/>
            <person name="Zhang Z."/>
            <person name="Yang T."/>
            <person name="Chen M."/>
            <person name="Li J."/>
            <person name="Chen F."/>
            <person name="Yang J."/>
            <person name="Li W."/>
            <person name="Zhang B."/>
            <person name="Zhang Z."/>
            <person name="Wu J."/>
            <person name="Zhang C."/>
            <person name="Long L."/>
            <person name="Xiao J."/>
        </authorList>
    </citation>
    <scope>NUCLEOTIDE SEQUENCE [LARGE SCALE GENOMIC DNA]</scope>
    <source>
        <strain evidence="6 7">SCSIO 02100</strain>
    </source>
</reference>
<keyword evidence="3" id="KW-0472">Membrane</keyword>
<dbReference type="PATRIC" id="fig|1075402.3.peg.3254"/>